<accession>A0A939DFG5</accession>
<dbReference type="InterPro" id="IPR020616">
    <property type="entry name" value="Thiolase_N"/>
</dbReference>
<dbReference type="Pfam" id="PF00108">
    <property type="entry name" value="Thiolase_N"/>
    <property type="match status" value="1"/>
</dbReference>
<keyword evidence="4" id="KW-1185">Reference proteome</keyword>
<dbReference type="PANTHER" id="PTHR42870">
    <property type="entry name" value="ACETYL-COA C-ACETYLTRANSFERASE"/>
    <property type="match status" value="1"/>
</dbReference>
<reference evidence="3" key="1">
    <citation type="submission" date="2021-02" db="EMBL/GenBank/DDBJ databases">
        <title>PHA producing bacteria isolated from coastal sediment in Guangdong, Shenzhen.</title>
        <authorList>
            <person name="Zheng W."/>
            <person name="Yu S."/>
            <person name="Huang Y."/>
        </authorList>
    </citation>
    <scope>NUCLEOTIDE SEQUENCE</scope>
    <source>
        <strain evidence="3">TN14-10</strain>
    </source>
</reference>
<comment type="caution">
    <text evidence="3">The sequence shown here is derived from an EMBL/GenBank/DDBJ whole genome shotgun (WGS) entry which is preliminary data.</text>
</comment>
<dbReference type="AlphaFoldDB" id="A0A939DFG5"/>
<protein>
    <submittedName>
        <fullName evidence="3">Acetyl-CoA acetyltransferase</fullName>
    </submittedName>
</protein>
<evidence type="ECO:0000313" key="4">
    <source>
        <dbReference type="Proteomes" id="UP000664303"/>
    </source>
</evidence>
<dbReference type="Proteomes" id="UP000664303">
    <property type="component" value="Unassembled WGS sequence"/>
</dbReference>
<dbReference type="SUPFAM" id="SSF53901">
    <property type="entry name" value="Thiolase-like"/>
    <property type="match status" value="1"/>
</dbReference>
<dbReference type="InterPro" id="IPR002155">
    <property type="entry name" value="Thiolase"/>
</dbReference>
<evidence type="ECO:0000259" key="2">
    <source>
        <dbReference type="Pfam" id="PF22691"/>
    </source>
</evidence>
<dbReference type="PANTHER" id="PTHR42870:SF6">
    <property type="entry name" value="ACETYL-COA C-ACYLTRANSFERASE"/>
    <property type="match status" value="1"/>
</dbReference>
<evidence type="ECO:0000313" key="3">
    <source>
        <dbReference type="EMBL" id="MBN7796916.1"/>
    </source>
</evidence>
<sequence>MSLKDKVAIVGVGCCQFGENWDRSEEDMIVDAVYEAYDDASINDPAGQIDAIYCGSLYSKSGPVEVSEALKLYKPLTSVMNYCATGTEAVRAAAMSIAAGVYETVLVVGYDKPKDRGVSGPTVNISDVRGLPATPAGWFAVCAQPYFEKYGAGKEHLAKIAVKNHYNGSLAPKSFLKKRISVEEAMNGRMISWPFGLYDCAAQTDGCAAVILTRADQARSYRDNPVYIKGIGSGCAPDPNRDPTFDFRRWKPTENAAREAYAMAGVSNPAKEIHLAQVHDCFTLTELLSYEDLGFIEKGEAKNYIDDGYFELDGGLPVNTDGGLKAFGHPTGASGVRMMVENVLQLQKRAGERSIRRDATLALSHNIGGFPTGCAVAILGIER</sequence>
<feature type="domain" description="Thiolase C-terminal" evidence="2">
    <location>
        <begin position="251"/>
        <end position="380"/>
    </location>
</feature>
<dbReference type="InterPro" id="IPR055140">
    <property type="entry name" value="Thiolase_C_2"/>
</dbReference>
<dbReference type="RefSeq" id="WP_206560354.1">
    <property type="nucleotide sequence ID" value="NZ_JAFKCZ010000006.1"/>
</dbReference>
<feature type="domain" description="Thiolase N-terminal" evidence="1">
    <location>
        <begin position="8"/>
        <end position="178"/>
    </location>
</feature>
<gene>
    <name evidence="3" type="ORF">JYP50_09955</name>
</gene>
<proteinExistence type="predicted"/>
<dbReference type="PIRSF" id="PIRSF000429">
    <property type="entry name" value="Ac-CoA_Ac_transf"/>
    <property type="match status" value="1"/>
</dbReference>
<dbReference type="EMBL" id="JAFKCZ010000006">
    <property type="protein sequence ID" value="MBN7796916.1"/>
    <property type="molecule type" value="Genomic_DNA"/>
</dbReference>
<dbReference type="CDD" id="cd00829">
    <property type="entry name" value="SCP-x_thiolase"/>
    <property type="match status" value="1"/>
</dbReference>
<dbReference type="InterPro" id="IPR016039">
    <property type="entry name" value="Thiolase-like"/>
</dbReference>
<dbReference type="Gene3D" id="3.40.47.10">
    <property type="match status" value="1"/>
</dbReference>
<dbReference type="Pfam" id="PF22691">
    <property type="entry name" value="Thiolase_C_1"/>
    <property type="match status" value="1"/>
</dbReference>
<name>A0A939DFG5_9GAMM</name>
<dbReference type="GO" id="GO:0003988">
    <property type="term" value="F:acetyl-CoA C-acyltransferase activity"/>
    <property type="evidence" value="ECO:0007669"/>
    <property type="project" value="UniProtKB-ARBA"/>
</dbReference>
<organism evidence="3 4">
    <name type="scientific">Parahaliea mediterranea</name>
    <dbReference type="NCBI Taxonomy" id="651086"/>
    <lineage>
        <taxon>Bacteria</taxon>
        <taxon>Pseudomonadati</taxon>
        <taxon>Pseudomonadota</taxon>
        <taxon>Gammaproteobacteria</taxon>
        <taxon>Cellvibrionales</taxon>
        <taxon>Halieaceae</taxon>
        <taxon>Parahaliea</taxon>
    </lineage>
</organism>
<evidence type="ECO:0000259" key="1">
    <source>
        <dbReference type="Pfam" id="PF00108"/>
    </source>
</evidence>